<dbReference type="InterPro" id="IPR027417">
    <property type="entry name" value="P-loop_NTPase"/>
</dbReference>
<dbReference type="SUPFAM" id="SSF52540">
    <property type="entry name" value="P-loop containing nucleoside triphosphate hydrolases"/>
    <property type="match status" value="1"/>
</dbReference>
<evidence type="ECO:0000256" key="2">
    <source>
        <dbReference type="PROSITE-ProRule" id="PRU00339"/>
    </source>
</evidence>
<dbReference type="PANTHER" id="PTHR12788:SF10">
    <property type="entry name" value="PROTEIN-TYROSINE SULFOTRANSFERASE"/>
    <property type="match status" value="1"/>
</dbReference>
<proteinExistence type="predicted"/>
<dbReference type="InterPro" id="IPR011990">
    <property type="entry name" value="TPR-like_helical_dom_sf"/>
</dbReference>
<evidence type="ECO:0000313" key="3">
    <source>
        <dbReference type="EMBL" id="SIS63742.1"/>
    </source>
</evidence>
<protein>
    <submittedName>
        <fullName evidence="3">Tfp pilus assembly protein PilF</fullName>
    </submittedName>
</protein>
<dbReference type="AlphaFoldDB" id="A0A1N7KQ19"/>
<dbReference type="SMART" id="SM00028">
    <property type="entry name" value="TPR"/>
    <property type="match status" value="7"/>
</dbReference>
<keyword evidence="2" id="KW-0802">TPR repeat</keyword>
<dbReference type="PANTHER" id="PTHR12788">
    <property type="entry name" value="PROTEIN-TYROSINE SULFOTRANSFERASE 2"/>
    <property type="match status" value="1"/>
</dbReference>
<dbReference type="GO" id="GO:0008476">
    <property type="term" value="F:protein-tyrosine sulfotransferase activity"/>
    <property type="evidence" value="ECO:0007669"/>
    <property type="project" value="InterPro"/>
</dbReference>
<dbReference type="Pfam" id="PF13432">
    <property type="entry name" value="TPR_16"/>
    <property type="match status" value="3"/>
</dbReference>
<dbReference type="Proteomes" id="UP000186098">
    <property type="component" value="Unassembled WGS sequence"/>
</dbReference>
<dbReference type="STRING" id="407234.SAMN05421795_10241"/>
<feature type="repeat" description="TPR" evidence="2">
    <location>
        <begin position="203"/>
        <end position="236"/>
    </location>
</feature>
<organism evidence="3 4">
    <name type="scientific">Phaeovulum vinaykumarii</name>
    <dbReference type="NCBI Taxonomy" id="407234"/>
    <lineage>
        <taxon>Bacteria</taxon>
        <taxon>Pseudomonadati</taxon>
        <taxon>Pseudomonadota</taxon>
        <taxon>Alphaproteobacteria</taxon>
        <taxon>Rhodobacterales</taxon>
        <taxon>Paracoccaceae</taxon>
        <taxon>Phaeovulum</taxon>
    </lineage>
</organism>
<dbReference type="InterPro" id="IPR019734">
    <property type="entry name" value="TPR_rpt"/>
</dbReference>
<dbReference type="SUPFAM" id="SSF48452">
    <property type="entry name" value="TPR-like"/>
    <property type="match status" value="2"/>
</dbReference>
<dbReference type="RefSeq" id="WP_076363764.1">
    <property type="nucleotide sequence ID" value="NZ_FTOM01000002.1"/>
</dbReference>
<dbReference type="InterPro" id="IPR026634">
    <property type="entry name" value="TPST-like"/>
</dbReference>
<sequence length="721" mass="77928">MSSSPATGASPADLVREARAHVAAHRPAEARAAYEAALALDAAYLPAHLGLAELYMGTLAPARALPHLERACELRPAEASIWMGRAEAVALSGAPEAPLLDAIARAPVDAALRRTISARFAPDRPHPAPTLSATAAKDAVRINGLMARGNWMGAARAAEDAERSHPRVALFAQLRGTALARAGQSRAAMQALAKAVALDPGWAEALVQLGRIALKAGQPKAALQPLAQAVSHRPNLVPALVALAQALRDHGLAASALPLALKAARLAPKDCAAQEIAVSTLMRTPAPDLDLAERLARAAVAANPRSLSGLGYLGHVLRRLGRADEALSTYDRLLALKPDHASALSEKALILQTKGEFATAEKMFLDALTLDPTQGEVWLTLAIGHKFTADDPLLAQMQAAHDRPDLPEGARAEMGFALAKAMEDIGAHDRVFTYLRPANDAINRLHPYSPEARDAKLDALIASFRGADFTPLDGASDFAPIFVTGMPRSGTTLIEQIIASHSTVTGAGEAAAFVRQGEGLMDDGHGGIRGFRDIPEGEILRLGHAYRDEMLARFPGAERVSDKSIMTYMYLGAIRRTLPNARVVVVRRDPRDNLLSIYKNRFAEGTHLYAYNLENLAHYYRGFLRMVAFWKEELGDFVHEVHYEDLVADPEPQARALIAACNLEWEDACLKFHENTREVRTLSVYQARQPINTRSKGGWRRYETELAPLIAALDDLLPEDR</sequence>
<dbReference type="Gene3D" id="3.40.50.300">
    <property type="entry name" value="P-loop containing nucleotide triphosphate hydrolases"/>
    <property type="match status" value="1"/>
</dbReference>
<evidence type="ECO:0000256" key="1">
    <source>
        <dbReference type="ARBA" id="ARBA00022679"/>
    </source>
</evidence>
<dbReference type="EMBL" id="FTOM01000002">
    <property type="protein sequence ID" value="SIS63742.1"/>
    <property type="molecule type" value="Genomic_DNA"/>
</dbReference>
<accession>A0A1N7KQ19</accession>
<keyword evidence="4" id="KW-1185">Reference proteome</keyword>
<dbReference type="PROSITE" id="PS50005">
    <property type="entry name" value="TPR"/>
    <property type="match status" value="3"/>
</dbReference>
<feature type="repeat" description="TPR" evidence="2">
    <location>
        <begin position="341"/>
        <end position="374"/>
    </location>
</feature>
<feature type="repeat" description="TPR" evidence="2">
    <location>
        <begin position="307"/>
        <end position="340"/>
    </location>
</feature>
<gene>
    <name evidence="3" type="ORF">SAMN05421795_10241</name>
</gene>
<evidence type="ECO:0000313" key="4">
    <source>
        <dbReference type="Proteomes" id="UP000186098"/>
    </source>
</evidence>
<dbReference type="Pfam" id="PF13469">
    <property type="entry name" value="Sulfotransfer_3"/>
    <property type="match status" value="1"/>
</dbReference>
<reference evidence="4" key="1">
    <citation type="submission" date="2017-01" db="EMBL/GenBank/DDBJ databases">
        <authorList>
            <person name="Varghese N."/>
            <person name="Submissions S."/>
        </authorList>
    </citation>
    <scope>NUCLEOTIDE SEQUENCE [LARGE SCALE GENOMIC DNA]</scope>
    <source>
        <strain evidence="4">DSM 18714</strain>
    </source>
</reference>
<keyword evidence="1" id="KW-0808">Transferase</keyword>
<name>A0A1N7KQ19_9RHOB</name>
<dbReference type="OrthoDB" id="9800698at2"/>
<dbReference type="Gene3D" id="1.25.40.10">
    <property type="entry name" value="Tetratricopeptide repeat domain"/>
    <property type="match status" value="3"/>
</dbReference>